<comment type="caution">
    <text evidence="1">The sequence shown here is derived from an EMBL/GenBank/DDBJ whole genome shotgun (WGS) entry which is preliminary data.</text>
</comment>
<evidence type="ECO:0000313" key="2">
    <source>
        <dbReference type="Proteomes" id="UP001055811"/>
    </source>
</evidence>
<sequence length="335" mass="38883">MAVELPSELIVEILSWLPSKSLLRCRSVCKSWLSLISSTQFSLMHLHNFNQLNSRYLVRRRFIQKEEFAVHFDDHNFSLDTNSPIKFPYNFNLSVTELLSFEIIGCCNGVICFSIDTSGRDEIILWNPSIRRKLTLIPPMYRRSEIPDLPLRFGFGYHITSDDYKVVRLSHGYLHESITTFQIYTVKTAIWREVVFPNDLPLFVFCKHSVFVNGSVHWLAVVWDSLAIIDDYCTYKIWVLKDYNNPISLTMIYKVEFPQINVARALGLTNNGDLIMVGYKAGDVMICNRDRCYSVYGSCSEGIDSNYTFVERYQESLALLDHGEFDDEARSYNFV</sequence>
<keyword evidence="2" id="KW-1185">Reference proteome</keyword>
<proteinExistence type="predicted"/>
<dbReference type="EMBL" id="CM042013">
    <property type="protein sequence ID" value="KAI3739404.1"/>
    <property type="molecule type" value="Genomic_DNA"/>
</dbReference>
<name>A0ACB9CYK3_CICIN</name>
<reference evidence="2" key="1">
    <citation type="journal article" date="2022" name="Mol. Ecol. Resour.">
        <title>The genomes of chicory, endive, great burdock and yacon provide insights into Asteraceae palaeo-polyploidization history and plant inulin production.</title>
        <authorList>
            <person name="Fan W."/>
            <person name="Wang S."/>
            <person name="Wang H."/>
            <person name="Wang A."/>
            <person name="Jiang F."/>
            <person name="Liu H."/>
            <person name="Zhao H."/>
            <person name="Xu D."/>
            <person name="Zhang Y."/>
        </authorList>
    </citation>
    <scope>NUCLEOTIDE SEQUENCE [LARGE SCALE GENOMIC DNA]</scope>
    <source>
        <strain evidence="2">cv. Punajuju</strain>
    </source>
</reference>
<reference evidence="1 2" key="2">
    <citation type="journal article" date="2022" name="Mol. Ecol. Resour.">
        <title>The genomes of chicory, endive, great burdock and yacon provide insights into Asteraceae paleo-polyploidization history and plant inulin production.</title>
        <authorList>
            <person name="Fan W."/>
            <person name="Wang S."/>
            <person name="Wang H."/>
            <person name="Wang A."/>
            <person name="Jiang F."/>
            <person name="Liu H."/>
            <person name="Zhao H."/>
            <person name="Xu D."/>
            <person name="Zhang Y."/>
        </authorList>
    </citation>
    <scope>NUCLEOTIDE SEQUENCE [LARGE SCALE GENOMIC DNA]</scope>
    <source>
        <strain evidence="2">cv. Punajuju</strain>
        <tissue evidence="1">Leaves</tissue>
    </source>
</reference>
<accession>A0ACB9CYK3</accession>
<protein>
    <submittedName>
        <fullName evidence="1">Uncharacterized protein</fullName>
    </submittedName>
</protein>
<gene>
    <name evidence="1" type="ORF">L2E82_29808</name>
</gene>
<organism evidence="1 2">
    <name type="scientific">Cichorium intybus</name>
    <name type="common">Chicory</name>
    <dbReference type="NCBI Taxonomy" id="13427"/>
    <lineage>
        <taxon>Eukaryota</taxon>
        <taxon>Viridiplantae</taxon>
        <taxon>Streptophyta</taxon>
        <taxon>Embryophyta</taxon>
        <taxon>Tracheophyta</taxon>
        <taxon>Spermatophyta</taxon>
        <taxon>Magnoliopsida</taxon>
        <taxon>eudicotyledons</taxon>
        <taxon>Gunneridae</taxon>
        <taxon>Pentapetalae</taxon>
        <taxon>asterids</taxon>
        <taxon>campanulids</taxon>
        <taxon>Asterales</taxon>
        <taxon>Asteraceae</taxon>
        <taxon>Cichorioideae</taxon>
        <taxon>Cichorieae</taxon>
        <taxon>Cichoriinae</taxon>
        <taxon>Cichorium</taxon>
    </lineage>
</organism>
<evidence type="ECO:0000313" key="1">
    <source>
        <dbReference type="EMBL" id="KAI3739404.1"/>
    </source>
</evidence>
<dbReference type="Proteomes" id="UP001055811">
    <property type="component" value="Linkage Group LG05"/>
</dbReference>